<protein>
    <recommendedName>
        <fullName evidence="1">DUF1854 domain-containing protein</fullName>
    </recommendedName>
</protein>
<evidence type="ECO:0000313" key="3">
    <source>
        <dbReference type="Proteomes" id="UP000194161"/>
    </source>
</evidence>
<accession>A0A1W6ZEG4</accession>
<dbReference type="Pfam" id="PF08909">
    <property type="entry name" value="DUF1854"/>
    <property type="match status" value="1"/>
</dbReference>
<dbReference type="InterPro" id="IPR015005">
    <property type="entry name" value="DUF1854"/>
</dbReference>
<dbReference type="RefSeq" id="WP_086079527.1">
    <property type="nucleotide sequence ID" value="NZ_CP021111.1"/>
</dbReference>
<dbReference type="Proteomes" id="UP000194161">
    <property type="component" value="Chromosome"/>
</dbReference>
<evidence type="ECO:0000313" key="2">
    <source>
        <dbReference type="EMBL" id="ARP95766.1"/>
    </source>
</evidence>
<dbReference type="OrthoDB" id="212426at2"/>
<keyword evidence="3" id="KW-1185">Reference proteome</keyword>
<name>A0A1W6ZEG4_9BORD</name>
<feature type="domain" description="DUF1854" evidence="1">
    <location>
        <begin position="26"/>
        <end position="155"/>
    </location>
</feature>
<dbReference type="EMBL" id="CP021111">
    <property type="protein sequence ID" value="ARP95766.1"/>
    <property type="molecule type" value="Genomic_DNA"/>
</dbReference>
<reference evidence="2 3" key="1">
    <citation type="submission" date="2017-05" db="EMBL/GenBank/DDBJ databases">
        <title>Complete and WGS of Bordetella genogroups.</title>
        <authorList>
            <person name="Spilker T."/>
            <person name="LiPuma J."/>
        </authorList>
    </citation>
    <scope>NUCLEOTIDE SEQUENCE [LARGE SCALE GENOMIC DNA]</scope>
    <source>
        <strain evidence="2 3">AU7206</strain>
    </source>
</reference>
<gene>
    <name evidence="2" type="ORF">CAL15_16110</name>
</gene>
<dbReference type="STRING" id="463040.CAL15_16110"/>
<organism evidence="2 3">
    <name type="scientific">Bordetella genomosp. 13</name>
    <dbReference type="NCBI Taxonomy" id="463040"/>
    <lineage>
        <taxon>Bacteria</taxon>
        <taxon>Pseudomonadati</taxon>
        <taxon>Pseudomonadota</taxon>
        <taxon>Betaproteobacteria</taxon>
        <taxon>Burkholderiales</taxon>
        <taxon>Alcaligenaceae</taxon>
        <taxon>Bordetella</taxon>
    </lineage>
</organism>
<dbReference type="AlphaFoldDB" id="A0A1W6ZEG4"/>
<proteinExistence type="predicted"/>
<sequence>MSNDSFELQRNAHGRLVYVGADGVRHEGVAPVRAFPISRPQQGLSLLAADGRELAWIERLDDQPPAQRELIEAELAGREFMPEIRRIVSVSTYATPSTWQVETDRGPTTFVLRGEEAIRRLAGHALLISDSHGIHYLIRDAAGLDRGSRHLLDRFL</sequence>
<evidence type="ECO:0000259" key="1">
    <source>
        <dbReference type="Pfam" id="PF08909"/>
    </source>
</evidence>
<dbReference type="KEGG" id="bgm:CAL15_16110"/>